<accession>A0A9W8P4F2</accession>
<dbReference type="AlphaFoldDB" id="A0A9W8P4F2"/>
<dbReference type="Proteomes" id="UP001142393">
    <property type="component" value="Unassembled WGS sequence"/>
</dbReference>
<reference evidence="1 2" key="1">
    <citation type="journal article" date="2023" name="Proc. Natl. Acad. Sci. U.S.A.">
        <title>A global phylogenomic analysis of the shiitake genus Lentinula.</title>
        <authorList>
            <person name="Sierra-Patev S."/>
            <person name="Min B."/>
            <person name="Naranjo-Ortiz M."/>
            <person name="Looney B."/>
            <person name="Konkel Z."/>
            <person name="Slot J.C."/>
            <person name="Sakamoto Y."/>
            <person name="Steenwyk J.L."/>
            <person name="Rokas A."/>
            <person name="Carro J."/>
            <person name="Camarero S."/>
            <person name="Ferreira P."/>
            <person name="Molpeceres G."/>
            <person name="Ruiz-Duenas F.J."/>
            <person name="Serrano A."/>
            <person name="Henrissat B."/>
            <person name="Drula E."/>
            <person name="Hughes K.W."/>
            <person name="Mata J.L."/>
            <person name="Ishikawa N.K."/>
            <person name="Vargas-Isla R."/>
            <person name="Ushijima S."/>
            <person name="Smith C.A."/>
            <person name="Donoghue J."/>
            <person name="Ahrendt S."/>
            <person name="Andreopoulos W."/>
            <person name="He G."/>
            <person name="LaButti K."/>
            <person name="Lipzen A."/>
            <person name="Ng V."/>
            <person name="Riley R."/>
            <person name="Sandor L."/>
            <person name="Barry K."/>
            <person name="Martinez A.T."/>
            <person name="Xiao Y."/>
            <person name="Gibbons J.G."/>
            <person name="Terashima K."/>
            <person name="Grigoriev I.V."/>
            <person name="Hibbett D."/>
        </authorList>
    </citation>
    <scope>NUCLEOTIDE SEQUENCE [LARGE SCALE GENOMIC DNA]</scope>
    <source>
        <strain evidence="1 2">TFB7810</strain>
    </source>
</reference>
<organism evidence="1 2">
    <name type="scientific">Lentinula detonsa</name>
    <dbReference type="NCBI Taxonomy" id="2804962"/>
    <lineage>
        <taxon>Eukaryota</taxon>
        <taxon>Fungi</taxon>
        <taxon>Dikarya</taxon>
        <taxon>Basidiomycota</taxon>
        <taxon>Agaricomycotina</taxon>
        <taxon>Agaricomycetes</taxon>
        <taxon>Agaricomycetidae</taxon>
        <taxon>Agaricales</taxon>
        <taxon>Marasmiineae</taxon>
        <taxon>Omphalotaceae</taxon>
        <taxon>Lentinula</taxon>
    </lineage>
</organism>
<keyword evidence="2" id="KW-1185">Reference proteome</keyword>
<feature type="non-terminal residue" evidence="1">
    <location>
        <position position="127"/>
    </location>
</feature>
<name>A0A9W8P4F2_9AGAR</name>
<sequence length="127" mass="14217">MAGSKIRKCKPARSHFGDPIAQRVEDLLNLNAPFPGEAPEDAVDFMCYQIMGEKHIILNAGSTEADYIIESKYLRDPDFRVVEWLCKQRGGDSQTLEGSRYLTAAAMGDARGKHIRKVLNNTNIYPC</sequence>
<comment type="caution">
    <text evidence="1">The sequence shown here is derived from an EMBL/GenBank/DDBJ whole genome shotgun (WGS) entry which is preliminary data.</text>
</comment>
<proteinExistence type="predicted"/>
<evidence type="ECO:0000313" key="2">
    <source>
        <dbReference type="Proteomes" id="UP001142393"/>
    </source>
</evidence>
<evidence type="ECO:0000313" key="1">
    <source>
        <dbReference type="EMBL" id="KAJ3746671.1"/>
    </source>
</evidence>
<dbReference type="EMBL" id="JANVFU010000004">
    <property type="protein sequence ID" value="KAJ3746671.1"/>
    <property type="molecule type" value="Genomic_DNA"/>
</dbReference>
<protein>
    <submittedName>
        <fullName evidence="1">Uncharacterized protein</fullName>
    </submittedName>
</protein>
<gene>
    <name evidence="1" type="ORF">DFH05DRAFT_1394228</name>
</gene>